<sequence length="50" mass="5589">LSEHQRALARYGRKFPESWRAMAMLSLSDDIPRSARIQNPGPHLASLSVA</sequence>
<accession>A0A392SAQ8</accession>
<keyword evidence="2" id="KW-1185">Reference proteome</keyword>
<proteinExistence type="predicted"/>
<protein>
    <submittedName>
        <fullName evidence="1">Uncharacterized protein</fullName>
    </submittedName>
</protein>
<dbReference type="EMBL" id="LXQA010350577">
    <property type="protein sequence ID" value="MCI45928.1"/>
    <property type="molecule type" value="Genomic_DNA"/>
</dbReference>
<reference evidence="1 2" key="1">
    <citation type="journal article" date="2018" name="Front. Plant Sci.">
        <title>Red Clover (Trifolium pratense) and Zigzag Clover (T. medium) - A Picture of Genomic Similarities and Differences.</title>
        <authorList>
            <person name="Dluhosova J."/>
            <person name="Istvanek J."/>
            <person name="Nedelnik J."/>
            <person name="Repkova J."/>
        </authorList>
    </citation>
    <scope>NUCLEOTIDE SEQUENCE [LARGE SCALE GENOMIC DNA]</scope>
    <source>
        <strain evidence="2">cv. 10/8</strain>
        <tissue evidence="1">Leaf</tissue>
    </source>
</reference>
<dbReference type="Proteomes" id="UP000265520">
    <property type="component" value="Unassembled WGS sequence"/>
</dbReference>
<organism evidence="1 2">
    <name type="scientific">Trifolium medium</name>
    <dbReference type="NCBI Taxonomy" id="97028"/>
    <lineage>
        <taxon>Eukaryota</taxon>
        <taxon>Viridiplantae</taxon>
        <taxon>Streptophyta</taxon>
        <taxon>Embryophyta</taxon>
        <taxon>Tracheophyta</taxon>
        <taxon>Spermatophyta</taxon>
        <taxon>Magnoliopsida</taxon>
        <taxon>eudicotyledons</taxon>
        <taxon>Gunneridae</taxon>
        <taxon>Pentapetalae</taxon>
        <taxon>rosids</taxon>
        <taxon>fabids</taxon>
        <taxon>Fabales</taxon>
        <taxon>Fabaceae</taxon>
        <taxon>Papilionoideae</taxon>
        <taxon>50 kb inversion clade</taxon>
        <taxon>NPAAA clade</taxon>
        <taxon>Hologalegina</taxon>
        <taxon>IRL clade</taxon>
        <taxon>Trifolieae</taxon>
        <taxon>Trifolium</taxon>
    </lineage>
</organism>
<comment type="caution">
    <text evidence="1">The sequence shown here is derived from an EMBL/GenBank/DDBJ whole genome shotgun (WGS) entry which is preliminary data.</text>
</comment>
<evidence type="ECO:0000313" key="1">
    <source>
        <dbReference type="EMBL" id="MCI45928.1"/>
    </source>
</evidence>
<name>A0A392SAQ8_9FABA</name>
<dbReference type="AlphaFoldDB" id="A0A392SAQ8"/>
<feature type="non-terminal residue" evidence="1">
    <location>
        <position position="1"/>
    </location>
</feature>
<evidence type="ECO:0000313" key="2">
    <source>
        <dbReference type="Proteomes" id="UP000265520"/>
    </source>
</evidence>